<name>A0A6C0BB57_9ZZZZ</name>
<proteinExistence type="predicted"/>
<evidence type="ECO:0000313" key="1">
    <source>
        <dbReference type="EMBL" id="QHS89262.1"/>
    </source>
</evidence>
<dbReference type="EMBL" id="MN739107">
    <property type="protein sequence ID" value="QHS89262.1"/>
    <property type="molecule type" value="Genomic_DNA"/>
</dbReference>
<accession>A0A6C0BB57</accession>
<protein>
    <submittedName>
        <fullName evidence="1">Uncharacterized protein</fullName>
    </submittedName>
</protein>
<reference evidence="1" key="1">
    <citation type="journal article" date="2020" name="Nature">
        <title>Giant virus diversity and host interactions through global metagenomics.</title>
        <authorList>
            <person name="Schulz F."/>
            <person name="Roux S."/>
            <person name="Paez-Espino D."/>
            <person name="Jungbluth S."/>
            <person name="Walsh D.A."/>
            <person name="Denef V.J."/>
            <person name="McMahon K.D."/>
            <person name="Konstantinidis K.T."/>
            <person name="Eloe-Fadrosh E.A."/>
            <person name="Kyrpides N.C."/>
            <person name="Woyke T."/>
        </authorList>
    </citation>
    <scope>NUCLEOTIDE SEQUENCE</scope>
    <source>
        <strain evidence="1">GVMAG-M-3300010158-60</strain>
    </source>
</reference>
<sequence>MPTAIYDSSLNTRIKQSRTLYNYNQSLINARVGNPNITLREQPTDQRAVIPLTRKLGSMVDQRATVPGLAGGVDSN</sequence>
<organism evidence="1">
    <name type="scientific">viral metagenome</name>
    <dbReference type="NCBI Taxonomy" id="1070528"/>
    <lineage>
        <taxon>unclassified sequences</taxon>
        <taxon>metagenomes</taxon>
        <taxon>organismal metagenomes</taxon>
    </lineage>
</organism>
<dbReference type="AlphaFoldDB" id="A0A6C0BB57"/>